<keyword evidence="4" id="KW-1185">Reference proteome</keyword>
<dbReference type="GO" id="GO:0008270">
    <property type="term" value="F:zinc ion binding"/>
    <property type="evidence" value="ECO:0007669"/>
    <property type="project" value="UniProtKB-KW"/>
</dbReference>
<dbReference type="VEuPathDB" id="FungiDB:FUN_025273"/>
<sequence>MYRSNPSTDLLSTYNTIFKNIDSILKDYLAPIPLSLQRAQMKQSLLYQEILISIDQVKESDNEQSNDIIEHINSDEIQEIWEIYYITVTSSTSTSHYVVILKDSTIFCTCMYIINQGMPCRHQYRVLLQSSKAIFYMGFIHPCWYESIPIETTNYIIVAQGNKDYTTKALYYINQIRSKDKCPTEGVASELIGLLTQFIMKYRHNTGLNIKEVHSISHFNDKIQESSHNYQRQPLVVMEERNILEISNPEYHKPKGLPPK</sequence>
<evidence type="ECO:0000313" key="3">
    <source>
        <dbReference type="EMBL" id="PKY44932.1"/>
    </source>
</evidence>
<dbReference type="AlphaFoldDB" id="A0A2I1GE77"/>
<accession>A0A2I1GE77</accession>
<dbReference type="EMBL" id="LLXI01000356">
    <property type="protein sequence ID" value="PKY44932.1"/>
    <property type="molecule type" value="Genomic_DNA"/>
</dbReference>
<evidence type="ECO:0000259" key="2">
    <source>
        <dbReference type="PROSITE" id="PS50966"/>
    </source>
</evidence>
<feature type="domain" description="SWIM-type" evidence="2">
    <location>
        <begin position="97"/>
        <end position="131"/>
    </location>
</feature>
<protein>
    <recommendedName>
        <fullName evidence="2">SWIM-type domain-containing protein</fullName>
    </recommendedName>
</protein>
<organism evidence="3 4">
    <name type="scientific">Rhizophagus irregularis</name>
    <dbReference type="NCBI Taxonomy" id="588596"/>
    <lineage>
        <taxon>Eukaryota</taxon>
        <taxon>Fungi</taxon>
        <taxon>Fungi incertae sedis</taxon>
        <taxon>Mucoromycota</taxon>
        <taxon>Glomeromycotina</taxon>
        <taxon>Glomeromycetes</taxon>
        <taxon>Glomerales</taxon>
        <taxon>Glomeraceae</taxon>
        <taxon>Rhizophagus</taxon>
    </lineage>
</organism>
<reference evidence="3 4" key="1">
    <citation type="submission" date="2015-10" db="EMBL/GenBank/DDBJ databases">
        <title>Genome analyses suggest a sexual origin of heterokaryosis in a supposedly ancient asexual fungus.</title>
        <authorList>
            <person name="Ropars J."/>
            <person name="Sedzielewska K."/>
            <person name="Noel J."/>
            <person name="Charron P."/>
            <person name="Farinelli L."/>
            <person name="Marton T."/>
            <person name="Kruger M."/>
            <person name="Pelin A."/>
            <person name="Brachmann A."/>
            <person name="Corradi N."/>
        </authorList>
    </citation>
    <scope>NUCLEOTIDE SEQUENCE [LARGE SCALE GENOMIC DNA]</scope>
    <source>
        <strain evidence="3 4">A4</strain>
    </source>
</reference>
<evidence type="ECO:0000256" key="1">
    <source>
        <dbReference type="PROSITE-ProRule" id="PRU00325"/>
    </source>
</evidence>
<dbReference type="Proteomes" id="UP000234323">
    <property type="component" value="Unassembled WGS sequence"/>
</dbReference>
<proteinExistence type="predicted"/>
<dbReference type="InterPro" id="IPR007527">
    <property type="entry name" value="Znf_SWIM"/>
</dbReference>
<name>A0A2I1GE77_9GLOM</name>
<dbReference type="VEuPathDB" id="FungiDB:RhiirA1_389080"/>
<dbReference type="VEuPathDB" id="FungiDB:RhiirFUN_024610"/>
<keyword evidence="1" id="KW-0863">Zinc-finger</keyword>
<gene>
    <name evidence="3" type="ORF">RhiirA4_459383</name>
</gene>
<keyword evidence="1" id="KW-0862">Zinc</keyword>
<evidence type="ECO:0000313" key="4">
    <source>
        <dbReference type="Proteomes" id="UP000234323"/>
    </source>
</evidence>
<comment type="caution">
    <text evidence="3">The sequence shown here is derived from an EMBL/GenBank/DDBJ whole genome shotgun (WGS) entry which is preliminary data.</text>
</comment>
<keyword evidence="1" id="KW-0479">Metal-binding</keyword>
<dbReference type="PROSITE" id="PS50966">
    <property type="entry name" value="ZF_SWIM"/>
    <property type="match status" value="1"/>
</dbReference>